<keyword evidence="2" id="KW-1185">Reference proteome</keyword>
<evidence type="ECO:0000313" key="1">
    <source>
        <dbReference type="EMBL" id="GLR68474.1"/>
    </source>
</evidence>
<dbReference type="RefSeq" id="WP_284259318.1">
    <property type="nucleotide sequence ID" value="NZ_BSOS01000090.1"/>
</dbReference>
<dbReference type="Proteomes" id="UP001156641">
    <property type="component" value="Unassembled WGS sequence"/>
</dbReference>
<reference evidence="2" key="1">
    <citation type="journal article" date="2019" name="Int. J. Syst. Evol. Microbiol.">
        <title>The Global Catalogue of Microorganisms (GCM) 10K type strain sequencing project: providing services to taxonomists for standard genome sequencing and annotation.</title>
        <authorList>
            <consortium name="The Broad Institute Genomics Platform"/>
            <consortium name="The Broad Institute Genome Sequencing Center for Infectious Disease"/>
            <person name="Wu L."/>
            <person name="Ma J."/>
        </authorList>
    </citation>
    <scope>NUCLEOTIDE SEQUENCE [LARGE SCALE GENOMIC DNA]</scope>
    <source>
        <strain evidence="2">NBRC 112502</strain>
    </source>
</reference>
<proteinExistence type="predicted"/>
<dbReference type="EMBL" id="BSOS01000090">
    <property type="protein sequence ID" value="GLR68474.1"/>
    <property type="molecule type" value="Genomic_DNA"/>
</dbReference>
<accession>A0ABQ6AEC9</accession>
<evidence type="ECO:0000313" key="2">
    <source>
        <dbReference type="Proteomes" id="UP001156641"/>
    </source>
</evidence>
<dbReference type="InterPro" id="IPR045445">
    <property type="entry name" value="DUF6502"/>
</dbReference>
<name>A0ABQ6AEC9_9PROT</name>
<protein>
    <submittedName>
        <fullName evidence="1">Uncharacterized protein</fullName>
    </submittedName>
</protein>
<comment type="caution">
    <text evidence="1">The sequence shown here is derived from an EMBL/GenBank/DDBJ whole genome shotgun (WGS) entry which is preliminary data.</text>
</comment>
<dbReference type="Pfam" id="PF20112">
    <property type="entry name" value="DUF6502"/>
    <property type="match status" value="1"/>
</dbReference>
<organism evidence="1 2">
    <name type="scientific">Acidocella aquatica</name>
    <dbReference type="NCBI Taxonomy" id="1922313"/>
    <lineage>
        <taxon>Bacteria</taxon>
        <taxon>Pseudomonadati</taxon>
        <taxon>Pseudomonadota</taxon>
        <taxon>Alphaproteobacteria</taxon>
        <taxon>Acetobacterales</taxon>
        <taxon>Acidocellaceae</taxon>
        <taxon>Acidocella</taxon>
    </lineage>
</organism>
<sequence length="273" mass="30443">MEADVETMVRRLLSPLIVYLMRRGVGYIALRDLLKKIYVEEALGRHTAEEAPTDSTISLVTGINRREVKRLRDDALQARKSEVRDPMAGVNMAARVVATWVSAPVFLDAHGEPRHLGTRGSDAEPNFDSLLRAAKVDVRARTVIEELNRAGIVERDDEDHLYLLRAAFTPGTPKDKMLFLAANVSDHLRSALHNLAPDEPPFIERALFHNGISARQLEAVRPALSTMADRMLRRANEKLLESSADSPAADAGLPLKRLRLGVYYYETSAEDQP</sequence>
<gene>
    <name evidence="1" type="ORF">GCM10010909_31550</name>
</gene>